<accession>A0A562QHY3</accession>
<keyword evidence="2" id="KW-1185">Reference proteome</keyword>
<dbReference type="EMBL" id="VLKZ01000005">
    <property type="protein sequence ID" value="TWI56325.1"/>
    <property type="molecule type" value="Genomic_DNA"/>
</dbReference>
<comment type="caution">
    <text evidence="1">The sequence shown here is derived from an EMBL/GenBank/DDBJ whole genome shotgun (WGS) entry which is preliminary data.</text>
</comment>
<dbReference type="OrthoDB" id="2745951at2"/>
<dbReference type="AlphaFoldDB" id="A0A562QHY3"/>
<gene>
    <name evidence="1" type="ORF">IQ10_02219</name>
</gene>
<organism evidence="1 2">
    <name type="scientific">Halalkalibacter nanhaiisediminis</name>
    <dbReference type="NCBI Taxonomy" id="688079"/>
    <lineage>
        <taxon>Bacteria</taxon>
        <taxon>Bacillati</taxon>
        <taxon>Bacillota</taxon>
        <taxon>Bacilli</taxon>
        <taxon>Bacillales</taxon>
        <taxon>Bacillaceae</taxon>
        <taxon>Halalkalibacter</taxon>
    </lineage>
</organism>
<protein>
    <submittedName>
        <fullName evidence="1">Uncharacterized protein</fullName>
    </submittedName>
</protein>
<sequence>MGEMKIEELSYLSEKTILRLQSKKINTVQQLVEAYRTKGTSGLARYTDIPRATLDPIKRKMEEFFLPTKNDLEKKQGYKLLSQQEVSLITGIPFKDIEGSIQSGLIPKFAYIVAGKDFEPSKISVKYLFIESEIENLLQKYDSTLPEVKDALNIEGLTVNTLHKQLTNKLTEEEWLEVKLTRYRWNKKWVLDNYYELLERKKVQKETKADYVEYLDDEVVISLDAYIQHRLSYDFISFDGVDYVKAKFTKDNSAKEQKKIIQRALYRVKCHRAGIVGFDEYNKSTLMLRQLTPEEREKVMKLKLDVRSFTKEDMKAVISGMGNGSFNYRRALLPFLYFILMKEEEKYNELLERSLSDPSITFNAQDEWTKLKLMKIRFESALKELPKKPPKVKKENKKLKVFARRDQVVKMFQGVIKNRPGTLQDQAKYAAQLLIGFMAGIRPVEMWQMKIDEHLDIEKEPTHSEFGLMKKYKIKLNKDGEAYFERTSVNDLEGWGRILISEEISKGNYSPSPHYGTLAVPILVEVVNNYLKMLYKKTASDRIGTGYLFRGSSYNPDVPYASPKGLFRWIFRVRDTFDFLTEEQMNNFTFYETRHTVNNLIVNRTWIDNPKMNEWKLRVAETHSRHSIQEADDSFIQARGKVNEEHYQDVVPLWMYYNVIDSALNFPFEKNALKEYEKQFNPVASDLDAFEDDPIETVLVEKTIIQEEKKVEKELTAEEREILGEIEENLTKLESYLSVLRIPSKAKKQGISGGQRREQIEETNRKITDLERRKKEIIAGE</sequence>
<dbReference type="RefSeq" id="WP_144450521.1">
    <property type="nucleotide sequence ID" value="NZ_VLKZ01000005.1"/>
</dbReference>
<evidence type="ECO:0000313" key="1">
    <source>
        <dbReference type="EMBL" id="TWI56325.1"/>
    </source>
</evidence>
<proteinExistence type="predicted"/>
<name>A0A562QHY3_9BACI</name>
<evidence type="ECO:0000313" key="2">
    <source>
        <dbReference type="Proteomes" id="UP000315711"/>
    </source>
</evidence>
<reference evidence="1 2" key="1">
    <citation type="journal article" date="2015" name="Stand. Genomic Sci.">
        <title>Genomic Encyclopedia of Bacterial and Archaeal Type Strains, Phase III: the genomes of soil and plant-associated and newly described type strains.</title>
        <authorList>
            <person name="Whitman W.B."/>
            <person name="Woyke T."/>
            <person name="Klenk H.P."/>
            <person name="Zhou Y."/>
            <person name="Lilburn T.G."/>
            <person name="Beck B.J."/>
            <person name="De Vos P."/>
            <person name="Vandamme P."/>
            <person name="Eisen J.A."/>
            <person name="Garrity G."/>
            <person name="Hugenholtz P."/>
            <person name="Kyrpides N.C."/>
        </authorList>
    </citation>
    <scope>NUCLEOTIDE SEQUENCE [LARGE SCALE GENOMIC DNA]</scope>
    <source>
        <strain evidence="1 2">CGMCC 1.10116</strain>
    </source>
</reference>
<dbReference type="Proteomes" id="UP000315711">
    <property type="component" value="Unassembled WGS sequence"/>
</dbReference>